<evidence type="ECO:0000313" key="9">
    <source>
        <dbReference type="EMBL" id="ERT04526.1"/>
    </source>
</evidence>
<dbReference type="RefSeq" id="WP_023069204.1">
    <property type="nucleotide sequence ID" value="NZ_AUZM01000092.1"/>
</dbReference>
<dbReference type="SUPFAM" id="SSF141734">
    <property type="entry name" value="HisI-like"/>
    <property type="match status" value="1"/>
</dbReference>
<dbReference type="PANTHER" id="PTHR42945:SF1">
    <property type="entry name" value="HISTIDINE BIOSYNTHESIS BIFUNCTIONAL PROTEIN HIS7"/>
    <property type="match status" value="1"/>
</dbReference>
<comment type="similarity">
    <text evidence="8">Belongs to the PRA-PH family.</text>
</comment>
<dbReference type="InterPro" id="IPR008179">
    <property type="entry name" value="HisE"/>
</dbReference>
<evidence type="ECO:0000256" key="4">
    <source>
        <dbReference type="ARBA" id="ARBA00022741"/>
    </source>
</evidence>
<proteinExistence type="inferred from homology"/>
<dbReference type="NCBIfam" id="TIGR03188">
    <property type="entry name" value="histidine_hisI"/>
    <property type="match status" value="1"/>
</dbReference>
<protein>
    <recommendedName>
        <fullName evidence="8">Phosphoribosyl-ATP pyrophosphatase</fullName>
        <shortName evidence="8">PRA-PH</shortName>
        <ecNumber evidence="8">3.6.1.31</ecNumber>
    </recommendedName>
</protein>
<dbReference type="HAMAP" id="MF_01020">
    <property type="entry name" value="HisE"/>
    <property type="match status" value="1"/>
</dbReference>
<evidence type="ECO:0000256" key="5">
    <source>
        <dbReference type="ARBA" id="ARBA00022801"/>
    </source>
</evidence>
<keyword evidence="10" id="KW-1185">Reference proteome</keyword>
<evidence type="ECO:0000256" key="7">
    <source>
        <dbReference type="ARBA" id="ARBA00023102"/>
    </source>
</evidence>
<dbReference type="OrthoDB" id="9795769at2"/>
<comment type="pathway">
    <text evidence="2 8">Amino-acid biosynthesis; L-histidine biosynthesis; L-histidine from 5-phospho-alpha-D-ribose 1-diphosphate: step 2/9.</text>
</comment>
<dbReference type="Proteomes" id="UP000017127">
    <property type="component" value="Unassembled WGS sequence"/>
</dbReference>
<evidence type="ECO:0000256" key="3">
    <source>
        <dbReference type="ARBA" id="ARBA00022605"/>
    </source>
</evidence>
<dbReference type="EMBL" id="AUZM01000092">
    <property type="protein sequence ID" value="ERT04526.1"/>
    <property type="molecule type" value="Genomic_DNA"/>
</dbReference>
<evidence type="ECO:0000256" key="1">
    <source>
        <dbReference type="ARBA" id="ARBA00001460"/>
    </source>
</evidence>
<keyword evidence="8" id="KW-0963">Cytoplasm</keyword>
<sequence>MSASKPLSLSQLIPIDKIRYNEQGLIPAIIQDGLEGRVLTLVWMSSDSLQKTWEDQRVYNCQGSVVELGSHLLITGLRYDPVSQSLLILVECESIAEQQNQEFAQVPSNLLSEVFEVICDRRDHPKEDSYTCKLLAGGDNKILKKIGEESAEVVMACKDNDTEAIASEVADLFYHTLVAIAYHRADLRQVYRKLAERRR</sequence>
<gene>
    <name evidence="8 9" type="primary">hisE</name>
    <name evidence="9" type="ORF">M595_5520</name>
</gene>
<organism evidence="9 10">
    <name type="scientific">Lyngbya aestuarii BL J</name>
    <dbReference type="NCBI Taxonomy" id="1348334"/>
    <lineage>
        <taxon>Bacteria</taxon>
        <taxon>Bacillati</taxon>
        <taxon>Cyanobacteriota</taxon>
        <taxon>Cyanophyceae</taxon>
        <taxon>Oscillatoriophycideae</taxon>
        <taxon>Oscillatoriales</taxon>
        <taxon>Microcoleaceae</taxon>
        <taxon>Lyngbya</taxon>
    </lineage>
</organism>
<dbReference type="Pfam" id="PF01503">
    <property type="entry name" value="PRA-PH"/>
    <property type="match status" value="1"/>
</dbReference>
<dbReference type="InterPro" id="IPR038019">
    <property type="entry name" value="PRib_AMP_CycHydrolase_sf"/>
</dbReference>
<reference evidence="9 10" key="1">
    <citation type="journal article" date="2013" name="Front. Microbiol.">
        <title>Comparative genomic analyses of the cyanobacterium, Lyngbya aestuarii BL J, a powerful hydrogen producer.</title>
        <authorList>
            <person name="Kothari A."/>
            <person name="Vaughn M."/>
            <person name="Garcia-Pichel F."/>
        </authorList>
    </citation>
    <scope>NUCLEOTIDE SEQUENCE [LARGE SCALE GENOMIC DNA]</scope>
    <source>
        <strain evidence="9 10">BL J</strain>
    </source>
</reference>
<comment type="caution">
    <text evidence="9">The sequence shown here is derived from an EMBL/GenBank/DDBJ whole genome shotgun (WGS) entry which is preliminary data.</text>
</comment>
<dbReference type="GO" id="GO:0005737">
    <property type="term" value="C:cytoplasm"/>
    <property type="evidence" value="ECO:0007669"/>
    <property type="project" value="UniProtKB-SubCell"/>
</dbReference>
<dbReference type="AlphaFoldDB" id="U7QCT5"/>
<keyword evidence="6 8" id="KW-0067">ATP-binding</keyword>
<dbReference type="CDD" id="cd11534">
    <property type="entry name" value="NTP-PPase_HisIE_like"/>
    <property type="match status" value="1"/>
</dbReference>
<accession>U7QCT5</accession>
<dbReference type="GO" id="GO:0004636">
    <property type="term" value="F:phosphoribosyl-ATP diphosphatase activity"/>
    <property type="evidence" value="ECO:0007669"/>
    <property type="project" value="UniProtKB-UniRule"/>
</dbReference>
<evidence type="ECO:0000256" key="8">
    <source>
        <dbReference type="HAMAP-Rule" id="MF_01020"/>
    </source>
</evidence>
<dbReference type="GO" id="GO:0000105">
    <property type="term" value="P:L-histidine biosynthetic process"/>
    <property type="evidence" value="ECO:0007669"/>
    <property type="project" value="UniProtKB-UniRule"/>
</dbReference>
<dbReference type="SUPFAM" id="SSF101386">
    <property type="entry name" value="all-alpha NTP pyrophosphatases"/>
    <property type="match status" value="1"/>
</dbReference>
<dbReference type="Gene3D" id="1.10.287.1080">
    <property type="entry name" value="MazG-like"/>
    <property type="match status" value="1"/>
</dbReference>
<keyword evidence="7 8" id="KW-0368">Histidine biosynthesis</keyword>
<dbReference type="EC" id="3.6.1.31" evidence="8"/>
<evidence type="ECO:0000256" key="6">
    <source>
        <dbReference type="ARBA" id="ARBA00022840"/>
    </source>
</evidence>
<dbReference type="PATRIC" id="fig|1348334.3.peg.5305"/>
<keyword evidence="3 8" id="KW-0028">Amino-acid biosynthesis</keyword>
<name>U7QCT5_9CYAN</name>
<dbReference type="InterPro" id="IPR021130">
    <property type="entry name" value="PRib-ATP_PPHydrolase-like"/>
</dbReference>
<dbReference type="UniPathway" id="UPA00031">
    <property type="reaction ID" value="UER00007"/>
</dbReference>
<dbReference type="Gene3D" id="3.10.20.810">
    <property type="entry name" value="Phosphoribosyl-AMP cyclohydrolase"/>
    <property type="match status" value="1"/>
</dbReference>
<comment type="catalytic activity">
    <reaction evidence="1 8">
        <text>1-(5-phospho-beta-D-ribosyl)-ATP + H2O = 1-(5-phospho-beta-D-ribosyl)-5'-AMP + diphosphate + H(+)</text>
        <dbReference type="Rhea" id="RHEA:22828"/>
        <dbReference type="ChEBI" id="CHEBI:15377"/>
        <dbReference type="ChEBI" id="CHEBI:15378"/>
        <dbReference type="ChEBI" id="CHEBI:33019"/>
        <dbReference type="ChEBI" id="CHEBI:59457"/>
        <dbReference type="ChEBI" id="CHEBI:73183"/>
        <dbReference type="EC" id="3.6.1.31"/>
    </reaction>
</comment>
<keyword evidence="4 8" id="KW-0547">Nucleotide-binding</keyword>
<dbReference type="PANTHER" id="PTHR42945">
    <property type="entry name" value="HISTIDINE BIOSYNTHESIS BIFUNCTIONAL PROTEIN"/>
    <property type="match status" value="1"/>
</dbReference>
<keyword evidence="5 8" id="KW-0378">Hydrolase</keyword>
<evidence type="ECO:0000313" key="10">
    <source>
        <dbReference type="Proteomes" id="UP000017127"/>
    </source>
</evidence>
<comment type="subcellular location">
    <subcellularLocation>
        <location evidence="8">Cytoplasm</location>
    </subcellularLocation>
</comment>
<dbReference type="GO" id="GO:0005524">
    <property type="term" value="F:ATP binding"/>
    <property type="evidence" value="ECO:0007669"/>
    <property type="project" value="UniProtKB-KW"/>
</dbReference>
<evidence type="ECO:0000256" key="2">
    <source>
        <dbReference type="ARBA" id="ARBA00005204"/>
    </source>
</evidence>